<feature type="transmembrane region" description="Helical" evidence="1">
    <location>
        <begin position="117"/>
        <end position="140"/>
    </location>
</feature>
<feature type="transmembrane region" description="Helical" evidence="1">
    <location>
        <begin position="86"/>
        <end position="105"/>
    </location>
</feature>
<gene>
    <name evidence="2" type="ORF">C7381_101243</name>
</gene>
<sequence length="189" mass="21402">MNIDIKDKILHTQFTEKATDRMFLFVGFAIPAMSSLLYYGLTTIATISDIISLIWAVVTGAIWFIYTRKISKRGISFKRAFFGMHWFMLVSNIFSIVAAILWPNIPGIIKNIALTESLYLVCFRAISVTPVYHIANWLGFFDDKAEMINNAGAIFGGVEHYYGWMFIVPVVASIFLMAIFVIAFKGEDD</sequence>
<feature type="transmembrane region" description="Helical" evidence="1">
    <location>
        <begin position="161"/>
        <end position="184"/>
    </location>
</feature>
<dbReference type="AlphaFoldDB" id="A0A2U1E711"/>
<dbReference type="Proteomes" id="UP000245793">
    <property type="component" value="Unassembled WGS sequence"/>
</dbReference>
<dbReference type="RefSeq" id="WP_116479610.1">
    <property type="nucleotide sequence ID" value="NZ_CAUPJO010000001.1"/>
</dbReference>
<dbReference type="EMBL" id="QEKV01000001">
    <property type="protein sequence ID" value="PVY95717.1"/>
    <property type="molecule type" value="Genomic_DNA"/>
</dbReference>
<evidence type="ECO:0000256" key="1">
    <source>
        <dbReference type="SAM" id="Phobius"/>
    </source>
</evidence>
<keyword evidence="1" id="KW-0472">Membrane</keyword>
<comment type="caution">
    <text evidence="2">The sequence shown here is derived from an EMBL/GenBank/DDBJ whole genome shotgun (WGS) entry which is preliminary data.</text>
</comment>
<reference evidence="2 3" key="1">
    <citation type="submission" date="2018-04" db="EMBL/GenBank/DDBJ databases">
        <title>Genomic Encyclopedia of Type Strains, Phase IV (KMG-IV): sequencing the most valuable type-strain genomes for metagenomic binning, comparative biology and taxonomic classification.</title>
        <authorList>
            <person name="Goeker M."/>
        </authorList>
    </citation>
    <scope>NUCLEOTIDE SEQUENCE [LARGE SCALE GENOMIC DNA]</scope>
    <source>
        <strain evidence="2 3">DSM 20705</strain>
    </source>
</reference>
<keyword evidence="1" id="KW-1133">Transmembrane helix</keyword>
<evidence type="ECO:0000313" key="3">
    <source>
        <dbReference type="Proteomes" id="UP000245793"/>
    </source>
</evidence>
<name>A0A2U1E711_9FIRM</name>
<feature type="transmembrane region" description="Helical" evidence="1">
    <location>
        <begin position="21"/>
        <end position="41"/>
    </location>
</feature>
<organism evidence="2 3">
    <name type="scientific">Ezakiella coagulans</name>
    <dbReference type="NCBI Taxonomy" id="46507"/>
    <lineage>
        <taxon>Bacteria</taxon>
        <taxon>Bacillati</taxon>
        <taxon>Bacillota</taxon>
        <taxon>Tissierellia</taxon>
        <taxon>Ezakiella</taxon>
    </lineage>
</organism>
<accession>A0A2U1E711</accession>
<feature type="transmembrane region" description="Helical" evidence="1">
    <location>
        <begin position="47"/>
        <end position="66"/>
    </location>
</feature>
<proteinExistence type="predicted"/>
<protein>
    <submittedName>
        <fullName evidence="2">Uncharacterized protein</fullName>
    </submittedName>
</protein>
<evidence type="ECO:0000313" key="2">
    <source>
        <dbReference type="EMBL" id="PVY95717.1"/>
    </source>
</evidence>
<keyword evidence="3" id="KW-1185">Reference proteome</keyword>
<keyword evidence="1" id="KW-0812">Transmembrane</keyword>